<organism evidence="2">
    <name type="scientific">marine sediment metagenome</name>
    <dbReference type="NCBI Taxonomy" id="412755"/>
    <lineage>
        <taxon>unclassified sequences</taxon>
        <taxon>metagenomes</taxon>
        <taxon>ecological metagenomes</taxon>
    </lineage>
</organism>
<dbReference type="SUPFAM" id="SSF51230">
    <property type="entry name" value="Single hybrid motif"/>
    <property type="match status" value="1"/>
</dbReference>
<name>X1EDU3_9ZZZZ</name>
<evidence type="ECO:0000313" key="2">
    <source>
        <dbReference type="EMBL" id="GAH06843.1"/>
    </source>
</evidence>
<dbReference type="Pfam" id="PF13375">
    <property type="entry name" value="RnfC_N"/>
    <property type="match status" value="1"/>
</dbReference>
<feature type="non-terminal residue" evidence="2">
    <location>
        <position position="1"/>
    </location>
</feature>
<dbReference type="InterPro" id="IPR011053">
    <property type="entry name" value="Single_hybrid_motif"/>
</dbReference>
<dbReference type="AlphaFoldDB" id="X1EDU3"/>
<gene>
    <name evidence="2" type="ORF">S01H4_60916</name>
</gene>
<reference evidence="2" key="1">
    <citation type="journal article" date="2014" name="Front. Microbiol.">
        <title>High frequency of phylogenetically diverse reductive dehalogenase-homologous genes in deep subseafloor sedimentary metagenomes.</title>
        <authorList>
            <person name="Kawai M."/>
            <person name="Futagami T."/>
            <person name="Toyoda A."/>
            <person name="Takaki Y."/>
            <person name="Nishi S."/>
            <person name="Hori S."/>
            <person name="Arai W."/>
            <person name="Tsubouchi T."/>
            <person name="Morono Y."/>
            <person name="Uchiyama I."/>
            <person name="Ito T."/>
            <person name="Fujiyama A."/>
            <person name="Inagaki F."/>
            <person name="Takami H."/>
        </authorList>
    </citation>
    <scope>NUCLEOTIDE SEQUENCE</scope>
    <source>
        <strain evidence="2">Expedition CK06-06</strain>
    </source>
</reference>
<evidence type="ECO:0000259" key="1">
    <source>
        <dbReference type="Pfam" id="PF13375"/>
    </source>
</evidence>
<comment type="caution">
    <text evidence="2">The sequence shown here is derived from an EMBL/GenBank/DDBJ whole genome shotgun (WGS) entry which is preliminary data.</text>
</comment>
<sequence length="106" mass="12144">KEENPRELLEYRKIPSSRIKNRLRLDKYDEDGRRPLPVIETDPGQVEILLKQHTGVPSKPVVKIGEQVNEGDLIAEIPKGKLGARLHASIKGRITYIDEERIIIKK</sequence>
<accession>X1EDU3</accession>
<dbReference type="InterPro" id="IPR026902">
    <property type="entry name" value="RnfC_N"/>
</dbReference>
<dbReference type="EMBL" id="BART01036014">
    <property type="protein sequence ID" value="GAH06843.1"/>
    <property type="molecule type" value="Genomic_DNA"/>
</dbReference>
<protein>
    <recommendedName>
        <fullName evidence="1">RnfC Barrel sandwich hybrid domain-containing protein</fullName>
    </recommendedName>
</protein>
<feature type="domain" description="RnfC Barrel sandwich hybrid" evidence="1">
    <location>
        <begin position="43"/>
        <end position="101"/>
    </location>
</feature>
<proteinExistence type="predicted"/>